<comment type="function">
    <text evidence="5">Catalyzes the conversion of GlcNAc-PP-undecaprenol into ManNAc-GlcNAc-PP-undecaprenol, the first committed lipid intermediate in the de novo synthesis of teichoic acid.</text>
</comment>
<evidence type="ECO:0000256" key="2">
    <source>
        <dbReference type="ARBA" id="ARBA00022679"/>
    </source>
</evidence>
<dbReference type="EMBL" id="CP026118">
    <property type="protein sequence ID" value="QAS53414.1"/>
    <property type="molecule type" value="Genomic_DNA"/>
</dbReference>
<evidence type="ECO:0000256" key="1">
    <source>
        <dbReference type="ARBA" id="ARBA00022676"/>
    </source>
</evidence>
<dbReference type="UniPathway" id="UPA00632"/>
<evidence type="ECO:0000256" key="5">
    <source>
        <dbReference type="HAMAP-Rule" id="MF_02070"/>
    </source>
</evidence>
<dbReference type="EC" id="2.4.1.187" evidence="5"/>
<dbReference type="InterPro" id="IPR004629">
    <property type="entry name" value="WecG_TagA_CpsF"/>
</dbReference>
<dbReference type="PANTHER" id="PTHR34136">
    <property type="match status" value="1"/>
</dbReference>
<evidence type="ECO:0000313" key="7">
    <source>
        <dbReference type="Proteomes" id="UP000287756"/>
    </source>
</evidence>
<dbReference type="GO" id="GO:0019350">
    <property type="term" value="P:teichoic acid biosynthetic process"/>
    <property type="evidence" value="ECO:0007669"/>
    <property type="project" value="UniProtKB-UniRule"/>
</dbReference>
<dbReference type="InterPro" id="IPR034714">
    <property type="entry name" value="TagA_TarA"/>
</dbReference>
<protein>
    <recommendedName>
        <fullName evidence="5">N-acetylglucosaminyldiphosphoundecaprenol N-acetyl-beta-D-mannosaminyltransferase</fullName>
        <ecNumber evidence="5">2.4.1.187</ecNumber>
    </recommendedName>
    <alternativeName>
        <fullName evidence="5">N-acetylmannosaminyltransferase</fullName>
    </alternativeName>
    <alternativeName>
        <fullName evidence="5">UDP-N-acetylmannosamine transferase</fullName>
    </alternativeName>
    <alternativeName>
        <fullName evidence="5">UDP-N-acetylmannosamine:N-acetylglucosaminyl pyrophosphorylundecaprenol N-acetylmannosaminyltransferase</fullName>
    </alternativeName>
</protein>
<dbReference type="AlphaFoldDB" id="A0A410MF98"/>
<sequence length="243" mass="28254">MKQVNILGIPFTNMDHVTLVQQLQQHIEQREKSFVVTANPEIVMRAHDDSYYMDCLQAASYITADGIGIVKASKLLKDPLPERVTGYDIMMEFLQIAEQKKYRVFLLGAHEDILQRAVRNINAHYPHIEVVGSRNGYFEWDDHTVAEDIHQAQPDIVFVALGVPKQERWIAENYNKFNQGVFICVGGSIDVVSGDVKRAPMRWQNMNLEWLYRLMKQPSRWRRMHALPRFTYKVLRQKAGKQP</sequence>
<dbReference type="RefSeq" id="WP_128525691.1">
    <property type="nucleotide sequence ID" value="NZ_CANLVY010000001.1"/>
</dbReference>
<keyword evidence="2 5" id="KW-0808">Transferase</keyword>
<dbReference type="HAMAP" id="MF_02070">
    <property type="entry name" value="TagA_TarA"/>
    <property type="match status" value="1"/>
</dbReference>
<dbReference type="Pfam" id="PF03808">
    <property type="entry name" value="Glyco_tran_WecG"/>
    <property type="match status" value="1"/>
</dbReference>
<dbReference type="GO" id="GO:0047244">
    <property type="term" value="F:N-acetylglucosaminyldiphosphoundecaprenol N-acetyl-beta-D-mannosaminyltransferase activity"/>
    <property type="evidence" value="ECO:0007669"/>
    <property type="project" value="UniProtKB-UniRule"/>
</dbReference>
<dbReference type="GO" id="GO:0071555">
    <property type="term" value="P:cell wall organization"/>
    <property type="evidence" value="ECO:0007669"/>
    <property type="project" value="UniProtKB-KW"/>
</dbReference>
<reference evidence="6 7" key="1">
    <citation type="submission" date="2018-01" db="EMBL/GenBank/DDBJ databases">
        <title>The whole genome sequencing and assembly of Halobacillus litoralis ERB031 strain.</title>
        <authorList>
            <person name="Lee S.-J."/>
            <person name="Park M.-K."/>
            <person name="Kim J.-Y."/>
            <person name="Lee Y.-J."/>
            <person name="Yi H."/>
            <person name="Bahn Y.-S."/>
            <person name="Kim J.F."/>
            <person name="Lee D.-W."/>
        </authorList>
    </citation>
    <scope>NUCLEOTIDE SEQUENCE [LARGE SCALE GENOMIC DNA]</scope>
    <source>
        <strain evidence="6 7">ERB 031</strain>
    </source>
</reference>
<dbReference type="PANTHER" id="PTHR34136:SF1">
    <property type="entry name" value="UDP-N-ACETYL-D-MANNOSAMINURONIC ACID TRANSFERASE"/>
    <property type="match status" value="1"/>
</dbReference>
<dbReference type="Proteomes" id="UP000287756">
    <property type="component" value="Chromosome"/>
</dbReference>
<dbReference type="OrthoDB" id="9771846at2"/>
<keyword evidence="3 5" id="KW-0777">Teichoic acid biosynthesis</keyword>
<comment type="catalytic activity">
    <reaction evidence="5">
        <text>UDP-N-acetyl-alpha-D-mannosamine + N-acetyl-alpha-D-glucosaminyl-di-trans,octa-cis-undecaprenyl diphosphate = N-acetyl-beta-D-mannosaminyl-(1-&gt;4)-N-acetyl-alpha-D-glucosaminyl di-trans,octa-cis-undecaprenyl diphosphate + UDP + H(+)</text>
        <dbReference type="Rhea" id="RHEA:16053"/>
        <dbReference type="ChEBI" id="CHEBI:15378"/>
        <dbReference type="ChEBI" id="CHEBI:58223"/>
        <dbReference type="ChEBI" id="CHEBI:62959"/>
        <dbReference type="ChEBI" id="CHEBI:68623"/>
        <dbReference type="ChEBI" id="CHEBI:132210"/>
        <dbReference type="EC" id="2.4.1.187"/>
    </reaction>
</comment>
<gene>
    <name evidence="6" type="ORF">HLI_15020</name>
</gene>
<keyword evidence="4 5" id="KW-0961">Cell wall biogenesis/degradation</keyword>
<evidence type="ECO:0000313" key="6">
    <source>
        <dbReference type="EMBL" id="QAS53414.1"/>
    </source>
</evidence>
<name>A0A410MF98_9BACI</name>
<comment type="similarity">
    <text evidence="5">Belongs to the glycosyltransferase 26 family. TagA/TarA subfamily.</text>
</comment>
<organism evidence="6 7">
    <name type="scientific">Halobacillus litoralis</name>
    <dbReference type="NCBI Taxonomy" id="45668"/>
    <lineage>
        <taxon>Bacteria</taxon>
        <taxon>Bacillati</taxon>
        <taxon>Bacillota</taxon>
        <taxon>Bacilli</taxon>
        <taxon>Bacillales</taxon>
        <taxon>Bacillaceae</taxon>
        <taxon>Halobacillus</taxon>
    </lineage>
</organism>
<comment type="pathway">
    <text evidence="5">Cell wall biogenesis; teichoic acid biosynthesis.</text>
</comment>
<dbReference type="KEGG" id="hli:HLI_15020"/>
<accession>A0A410MF98</accession>
<proteinExistence type="inferred from homology"/>
<dbReference type="CDD" id="cd06533">
    <property type="entry name" value="Glyco_transf_WecG_TagA"/>
    <property type="match status" value="1"/>
</dbReference>
<evidence type="ECO:0000256" key="4">
    <source>
        <dbReference type="ARBA" id="ARBA00023316"/>
    </source>
</evidence>
<evidence type="ECO:0000256" key="3">
    <source>
        <dbReference type="ARBA" id="ARBA00022944"/>
    </source>
</evidence>
<keyword evidence="1 5" id="KW-0328">Glycosyltransferase</keyword>
<dbReference type="NCBIfam" id="TIGR00696">
    <property type="entry name" value="wecG_tagA_cpsF"/>
    <property type="match status" value="1"/>
</dbReference>